<accession>A0A1X1YBM0</accession>
<dbReference type="AlphaFoldDB" id="A0A1X1YBM0"/>
<evidence type="ECO:0000313" key="2">
    <source>
        <dbReference type="Proteomes" id="UP000193866"/>
    </source>
</evidence>
<protein>
    <submittedName>
        <fullName evidence="1">Uncharacterized protein</fullName>
    </submittedName>
</protein>
<dbReference type="RefSeq" id="WP_234812332.1">
    <property type="nucleotide sequence ID" value="NZ_LQPG01000035.1"/>
</dbReference>
<dbReference type="Proteomes" id="UP000193866">
    <property type="component" value="Unassembled WGS sequence"/>
</dbReference>
<comment type="caution">
    <text evidence="1">The sequence shown here is derived from an EMBL/GenBank/DDBJ whole genome shotgun (WGS) entry which is preliminary data.</text>
</comment>
<dbReference type="EMBL" id="LQPG01000035">
    <property type="protein sequence ID" value="ORW08446.1"/>
    <property type="molecule type" value="Genomic_DNA"/>
</dbReference>
<organism evidence="1 2">
    <name type="scientific">Mycolicibacter longobardus</name>
    <dbReference type="NCBI Taxonomy" id="1108812"/>
    <lineage>
        <taxon>Bacteria</taxon>
        <taxon>Bacillati</taxon>
        <taxon>Actinomycetota</taxon>
        <taxon>Actinomycetes</taxon>
        <taxon>Mycobacteriales</taxon>
        <taxon>Mycobacteriaceae</taxon>
        <taxon>Mycolicibacter</taxon>
    </lineage>
</organism>
<gene>
    <name evidence="1" type="ORF">AWC16_18775</name>
</gene>
<evidence type="ECO:0000313" key="1">
    <source>
        <dbReference type="EMBL" id="ORW08446.1"/>
    </source>
</evidence>
<reference evidence="1 2" key="1">
    <citation type="submission" date="2016-01" db="EMBL/GenBank/DDBJ databases">
        <title>The new phylogeny of the genus Mycobacterium.</title>
        <authorList>
            <person name="Tarcisio F."/>
            <person name="Conor M."/>
            <person name="Antonella G."/>
            <person name="Elisabetta G."/>
            <person name="Giulia F.S."/>
            <person name="Sara T."/>
            <person name="Anna F."/>
            <person name="Clotilde B."/>
            <person name="Roberto B."/>
            <person name="Veronica D.S."/>
            <person name="Fabio R."/>
            <person name="Monica P."/>
            <person name="Olivier J."/>
            <person name="Enrico T."/>
            <person name="Nicola S."/>
        </authorList>
    </citation>
    <scope>NUCLEOTIDE SEQUENCE [LARGE SCALE GENOMIC DNA]</scope>
    <source>
        <strain evidence="1 2">DSM 45394</strain>
    </source>
</reference>
<name>A0A1X1YBM0_9MYCO</name>
<proteinExistence type="predicted"/>
<keyword evidence="2" id="KW-1185">Reference proteome</keyword>
<sequence length="457" mass="50011">MPRIFHDGHGLSPAKFVAAESALVQVRGRPIECAVHLWQPTDDRGTVAVVYAALHTSDTMTCARRLLARAPEVSAVAVVTPEVCYLPTPPGEDGYRFQPELAVAERHWQDGAEEVTAERRGWFQLAALLRQDLPWWPPELRRPDAVAAWRPGAALQAIRPYAPDWYDAAVLHGLLDGAGSANANQCRGIVDRLNRRIEGEIYRPSVTGVDVPGDTERPGLILAARPDYLIPETPAPPTLYDVLGLLNLKVPSRAARVPAQRLLRRRGEIESVVSETIRVTRDSGKLAGEWIDRLMCCDDPQTLGASFAESDLVDNDDEQPRTWWRDPENVHCWIVETVDGVYHVTVGSQLPEAGRLVEFELAADCRSAFFRDSRGTVWPMPVTAFGGYYNAGYRGTGPDELAVTVARLYHSAGVDLADRSAAAVPSKLSQLIRTHAAPLSISAAELGALMAEPDAEG</sequence>